<feature type="region of interest" description="Disordered" evidence="7">
    <location>
        <begin position="311"/>
        <end position="336"/>
    </location>
</feature>
<reference evidence="9" key="1">
    <citation type="submission" date="2021-01" db="EMBL/GenBank/DDBJ databases">
        <authorList>
            <person name="Corre E."/>
            <person name="Pelletier E."/>
            <person name="Niang G."/>
            <person name="Scheremetjew M."/>
            <person name="Finn R."/>
            <person name="Kale V."/>
            <person name="Holt S."/>
            <person name="Cochrane G."/>
            <person name="Meng A."/>
            <person name="Brown T."/>
            <person name="Cohen L."/>
        </authorList>
    </citation>
    <scope>NUCLEOTIDE SEQUENCE</scope>
    <source>
        <strain evidence="9">CCMP722</strain>
    </source>
</reference>
<dbReference type="SUPFAM" id="SSF48371">
    <property type="entry name" value="ARM repeat"/>
    <property type="match status" value="1"/>
</dbReference>
<dbReference type="InterPro" id="IPR003307">
    <property type="entry name" value="W2_domain"/>
</dbReference>
<evidence type="ECO:0000313" key="9">
    <source>
        <dbReference type="EMBL" id="CAD8666964.1"/>
    </source>
</evidence>
<name>A0A7S0R4Z5_9CHLO</name>
<dbReference type="EMBL" id="HBFA01017360">
    <property type="protein sequence ID" value="CAD8666964.1"/>
    <property type="molecule type" value="Transcribed_RNA"/>
</dbReference>
<dbReference type="CDD" id="cd11561">
    <property type="entry name" value="W2_eIF5"/>
    <property type="match status" value="1"/>
</dbReference>
<dbReference type="FunFam" id="2.20.25.350:FF:000001">
    <property type="entry name" value="Eukaryotic translation initiation factor 5"/>
    <property type="match status" value="1"/>
</dbReference>
<keyword evidence="2" id="KW-0396">Initiation factor</keyword>
<feature type="domain" description="W2" evidence="8">
    <location>
        <begin position="322"/>
        <end position="488"/>
    </location>
</feature>
<dbReference type="Pfam" id="PF02020">
    <property type="entry name" value="W2"/>
    <property type="match status" value="1"/>
</dbReference>
<dbReference type="GO" id="GO:0003743">
    <property type="term" value="F:translation initiation factor activity"/>
    <property type="evidence" value="ECO:0007669"/>
    <property type="project" value="UniProtKB-KW"/>
</dbReference>
<organism evidence="9">
    <name type="scientific">Pyramimonas obovata</name>
    <dbReference type="NCBI Taxonomy" id="1411642"/>
    <lineage>
        <taxon>Eukaryota</taxon>
        <taxon>Viridiplantae</taxon>
        <taxon>Chlorophyta</taxon>
        <taxon>Pyramimonadophyceae</taxon>
        <taxon>Pyramimonadales</taxon>
        <taxon>Pyramimonadaceae</taxon>
        <taxon>Pyramimonas</taxon>
        <taxon>Pyramimonas incertae sedis</taxon>
    </lineage>
</organism>
<evidence type="ECO:0000256" key="4">
    <source>
        <dbReference type="ARBA" id="ARBA00022917"/>
    </source>
</evidence>
<evidence type="ECO:0000256" key="6">
    <source>
        <dbReference type="ARBA" id="ARBA00025032"/>
    </source>
</evidence>
<dbReference type="PANTHER" id="PTHR23001">
    <property type="entry name" value="EUKARYOTIC TRANSLATION INITIATION FACTOR"/>
    <property type="match status" value="1"/>
</dbReference>
<dbReference type="InterPro" id="IPR016024">
    <property type="entry name" value="ARM-type_fold"/>
</dbReference>
<dbReference type="InterPro" id="IPR016189">
    <property type="entry name" value="Transl_init_fac_IF2/IF5_N"/>
</dbReference>
<evidence type="ECO:0000256" key="5">
    <source>
        <dbReference type="ARBA" id="ARBA00023134"/>
    </source>
</evidence>
<dbReference type="InterPro" id="IPR002735">
    <property type="entry name" value="Transl_init_fac_IF2/IF5_dom"/>
</dbReference>
<feature type="region of interest" description="Disordered" evidence="7">
    <location>
        <begin position="143"/>
        <end position="176"/>
    </location>
</feature>
<dbReference type="AlphaFoldDB" id="A0A7S0R4Z5"/>
<feature type="compositionally biased region" description="Acidic residues" evidence="7">
    <location>
        <begin position="317"/>
        <end position="336"/>
    </location>
</feature>
<evidence type="ECO:0000256" key="7">
    <source>
        <dbReference type="SAM" id="MobiDB-lite"/>
    </source>
</evidence>
<comment type="function">
    <text evidence="6">Catalyzes the hydrolysis of GTP bound to the 40S ribosomal initiation complex (40S.mRNA.Met-tRNA[F].eIF-2.GTP) with the subsequent joining of a 60S ribosomal subunit resulting in the release of eIF-2 and the guanine nucleotide. The subsequent joining of a 60S ribosomal subunit results in the formation of a functional 80S initiation complex (80S.mRNA.Met-tRNA[F]).</text>
</comment>
<dbReference type="SMART" id="SM00653">
    <property type="entry name" value="eIF2B_5"/>
    <property type="match status" value="1"/>
</dbReference>
<accession>A0A7S0R4Z5</accession>
<dbReference type="Gene3D" id="1.25.40.180">
    <property type="match status" value="1"/>
</dbReference>
<feature type="compositionally biased region" description="Basic and acidic residues" evidence="7">
    <location>
        <begin position="274"/>
        <end position="284"/>
    </location>
</feature>
<dbReference type="GO" id="GO:0071074">
    <property type="term" value="F:eukaryotic initiation factor eIF2 binding"/>
    <property type="evidence" value="ECO:0007669"/>
    <property type="project" value="TreeGrafter"/>
</dbReference>
<sequence length="488" mass="53571">MALLNIGAGNADDAFYRYKMPQLQSKIEGRGNGIKTNIVNMVDVAKALARPASYTTKYFGCELGAQSKFDEKTGTAIVNGAHDTAKLTQLLEGFIKRFVQCFACGNPETEVGIAKGDNITLQCKACGNVSRVDMRHKLTTFILKNPPEKKKKEGDKEGKKLRRAEQERMEEGEAIDVAAKAARKEARRLEKERLEKEEAAAKAARREKRRLAKEAAARGEKPPGEEQDQEEQQEEQEGEDDDVEWSTDVSAAAQAARVAEQLTDASRKMVSVKDPAELAREQARKDAAEAAARAKAAEEAAAAAAAAAEALKKATLADEEEEEEDEDDEDEEEELVEGLREFAQTRTPAQVAAFLKKLPMEEDADRIKVLVLALFADDTSALLPRVKAKQAFLKEACADEAALQMALLLSVEVLVGLKCPGLMKEIAHVFKHFYDEDIVEEDVILKWHEKANGAKAMGVDAGTAAKLRKSAAPLVEWLRNAESESDEE</sequence>
<feature type="compositionally biased region" description="Basic and acidic residues" evidence="7">
    <location>
        <begin position="146"/>
        <end position="171"/>
    </location>
</feature>
<dbReference type="SMART" id="SM00515">
    <property type="entry name" value="eIF5C"/>
    <property type="match status" value="1"/>
</dbReference>
<dbReference type="Gene3D" id="2.20.25.350">
    <property type="match status" value="1"/>
</dbReference>
<dbReference type="PANTHER" id="PTHR23001:SF7">
    <property type="entry name" value="EUKARYOTIC TRANSLATION INITIATION FACTOR 5"/>
    <property type="match status" value="1"/>
</dbReference>
<dbReference type="GO" id="GO:0005829">
    <property type="term" value="C:cytosol"/>
    <property type="evidence" value="ECO:0007669"/>
    <property type="project" value="TreeGrafter"/>
</dbReference>
<dbReference type="GO" id="GO:0005092">
    <property type="term" value="F:GDP-dissociation inhibitor activity"/>
    <property type="evidence" value="ECO:0007669"/>
    <property type="project" value="TreeGrafter"/>
</dbReference>
<feature type="compositionally biased region" description="Basic and acidic residues" evidence="7">
    <location>
        <begin position="212"/>
        <end position="224"/>
    </location>
</feature>
<keyword evidence="4" id="KW-0648">Protein biosynthesis</keyword>
<evidence type="ECO:0000259" key="8">
    <source>
        <dbReference type="PROSITE" id="PS51363"/>
    </source>
</evidence>
<evidence type="ECO:0000256" key="1">
    <source>
        <dbReference type="ARBA" id="ARBA00010397"/>
    </source>
</evidence>
<feature type="compositionally biased region" description="Acidic residues" evidence="7">
    <location>
        <begin position="225"/>
        <end position="245"/>
    </location>
</feature>
<keyword evidence="5" id="KW-0342">GTP-binding</keyword>
<evidence type="ECO:0000256" key="2">
    <source>
        <dbReference type="ARBA" id="ARBA00022540"/>
    </source>
</evidence>
<comment type="similarity">
    <text evidence="1">Belongs to the eIF-2-beta/eIF-5 family.</text>
</comment>
<dbReference type="GO" id="GO:0005525">
    <property type="term" value="F:GTP binding"/>
    <property type="evidence" value="ECO:0007669"/>
    <property type="project" value="UniProtKB-KW"/>
</dbReference>
<dbReference type="SUPFAM" id="SSF100966">
    <property type="entry name" value="Translation initiation factor 2 beta, aIF2beta, N-terminal domain"/>
    <property type="match status" value="1"/>
</dbReference>
<dbReference type="SUPFAM" id="SSF75689">
    <property type="entry name" value="Zinc-binding domain of translation initiation factor 2 beta"/>
    <property type="match status" value="1"/>
</dbReference>
<protein>
    <recommendedName>
        <fullName evidence="8">W2 domain-containing protein</fullName>
    </recommendedName>
</protein>
<dbReference type="GO" id="GO:0001732">
    <property type="term" value="P:formation of cytoplasmic translation initiation complex"/>
    <property type="evidence" value="ECO:0007669"/>
    <property type="project" value="TreeGrafter"/>
</dbReference>
<gene>
    <name evidence="9" type="ORF">POBO1169_LOCUS8873</name>
</gene>
<dbReference type="FunFam" id="3.30.30.170:FF:000002">
    <property type="entry name" value="Eukaryotic translation initiation factor 5"/>
    <property type="match status" value="1"/>
</dbReference>
<dbReference type="InterPro" id="IPR045196">
    <property type="entry name" value="IF2/IF5"/>
</dbReference>
<evidence type="ECO:0000256" key="3">
    <source>
        <dbReference type="ARBA" id="ARBA00022741"/>
    </source>
</evidence>
<dbReference type="Gene3D" id="3.30.30.170">
    <property type="match status" value="1"/>
</dbReference>
<keyword evidence="3" id="KW-0547">Nucleotide-binding</keyword>
<proteinExistence type="inferred from homology"/>
<dbReference type="InterPro" id="IPR016190">
    <property type="entry name" value="Transl_init_fac_IF2/IF5_Zn-bd"/>
</dbReference>
<dbReference type="Pfam" id="PF01873">
    <property type="entry name" value="eIF-5_eIF-2B"/>
    <property type="match status" value="1"/>
</dbReference>
<dbReference type="PROSITE" id="PS51363">
    <property type="entry name" value="W2"/>
    <property type="match status" value="1"/>
</dbReference>
<feature type="region of interest" description="Disordered" evidence="7">
    <location>
        <begin position="200"/>
        <end position="284"/>
    </location>
</feature>